<dbReference type="PANTHER" id="PTHR35812:SF1">
    <property type="entry name" value="LIPOPROTEIN"/>
    <property type="match status" value="1"/>
</dbReference>
<evidence type="ECO:0000259" key="1">
    <source>
        <dbReference type="Pfam" id="PF07603"/>
    </source>
</evidence>
<gene>
    <name evidence="2" type="ORF">E6O51_12730</name>
</gene>
<protein>
    <submittedName>
        <fullName evidence="2">DUF1566 domain-containing protein</fullName>
    </submittedName>
</protein>
<dbReference type="OrthoDB" id="8555302at2"/>
<sequence>MHVFLRRRHGSATDVFCHCRHDNALCQNVAAAATGAAFKQDHKRGRRVGIQAKRSFTGSALCAAACLLAACGPAPEPAGETTIGPLPAAAPARTQAEEQRLARLEAAALARFEARDDGTVRETAAGLLWMRCSLGQQWDGGTCTGEAQRYSWNQAQEAAAGARFGGHADWRLPARTELYGLVHCSSGMRKQLDRDGAGGGCAGRYHSPAILPAVFPQTPVGNFWSDTPHPQFSYSAWGVSFNTGVTGTGARNDYVYVRLVRDAR</sequence>
<dbReference type="AlphaFoldDB" id="A0A4S4AM31"/>
<dbReference type="Proteomes" id="UP000307956">
    <property type="component" value="Unassembled WGS sequence"/>
</dbReference>
<name>A0A4S4AM31_9RHOO</name>
<evidence type="ECO:0000313" key="3">
    <source>
        <dbReference type="Proteomes" id="UP000307956"/>
    </source>
</evidence>
<accession>A0A4S4AM31</accession>
<proteinExistence type="predicted"/>
<comment type="caution">
    <text evidence="2">The sequence shown here is derived from an EMBL/GenBank/DDBJ whole genome shotgun (WGS) entry which is preliminary data.</text>
</comment>
<dbReference type="InterPro" id="IPR011460">
    <property type="entry name" value="Lcl_C"/>
</dbReference>
<dbReference type="PANTHER" id="PTHR35812">
    <property type="entry name" value="LIPOPROTEIN"/>
    <property type="match status" value="1"/>
</dbReference>
<dbReference type="EMBL" id="SSOD01000009">
    <property type="protein sequence ID" value="THF60641.1"/>
    <property type="molecule type" value="Genomic_DNA"/>
</dbReference>
<organism evidence="2 3">
    <name type="scientific">Pseudothauera rhizosphaerae</name>
    <dbReference type="NCBI Taxonomy" id="2565932"/>
    <lineage>
        <taxon>Bacteria</taxon>
        <taxon>Pseudomonadati</taxon>
        <taxon>Pseudomonadota</taxon>
        <taxon>Betaproteobacteria</taxon>
        <taxon>Rhodocyclales</taxon>
        <taxon>Zoogloeaceae</taxon>
        <taxon>Pseudothauera</taxon>
    </lineage>
</organism>
<evidence type="ECO:0000313" key="2">
    <source>
        <dbReference type="EMBL" id="THF60641.1"/>
    </source>
</evidence>
<reference evidence="2 3" key="1">
    <citation type="submission" date="2019-04" db="EMBL/GenBank/DDBJ databases">
        <title>Azoarcus rhizosphaerae sp. nov. isolated from rhizosphere of Ficus religiosa.</title>
        <authorList>
            <person name="Lin S.-Y."/>
            <person name="Hameed A."/>
            <person name="Hsu Y.-H."/>
            <person name="Young C.-C."/>
        </authorList>
    </citation>
    <scope>NUCLEOTIDE SEQUENCE [LARGE SCALE GENOMIC DNA]</scope>
    <source>
        <strain evidence="2 3">CC-YHH848</strain>
    </source>
</reference>
<feature type="domain" description="Lcl C-terminal" evidence="1">
    <location>
        <begin position="118"/>
        <end position="261"/>
    </location>
</feature>
<keyword evidence="3" id="KW-1185">Reference proteome</keyword>
<dbReference type="Pfam" id="PF07603">
    <property type="entry name" value="Lcl_C"/>
    <property type="match status" value="1"/>
</dbReference>